<name>K9VX26_9CYAN</name>
<proteinExistence type="predicted"/>
<organism evidence="1 2">
    <name type="scientific">Crinalium epipsammum PCC 9333</name>
    <dbReference type="NCBI Taxonomy" id="1173022"/>
    <lineage>
        <taxon>Bacteria</taxon>
        <taxon>Bacillati</taxon>
        <taxon>Cyanobacteriota</taxon>
        <taxon>Cyanophyceae</taxon>
        <taxon>Gomontiellales</taxon>
        <taxon>Gomontiellaceae</taxon>
        <taxon>Crinalium</taxon>
    </lineage>
</organism>
<accession>K9VX26</accession>
<dbReference type="eggNOG" id="ENOG5031ZIY">
    <property type="taxonomic scope" value="Bacteria"/>
</dbReference>
<protein>
    <submittedName>
        <fullName evidence="1">Uncharacterized protein</fullName>
    </submittedName>
</protein>
<reference evidence="1 2" key="1">
    <citation type="submission" date="2012-06" db="EMBL/GenBank/DDBJ databases">
        <title>Finished chromosome of genome of Crinalium epipsammum PCC 9333.</title>
        <authorList>
            <consortium name="US DOE Joint Genome Institute"/>
            <person name="Gugger M."/>
            <person name="Coursin T."/>
            <person name="Rippka R."/>
            <person name="Tandeau De Marsac N."/>
            <person name="Huntemann M."/>
            <person name="Wei C.-L."/>
            <person name="Han J."/>
            <person name="Detter J.C."/>
            <person name="Han C."/>
            <person name="Tapia R."/>
            <person name="Davenport K."/>
            <person name="Daligault H."/>
            <person name="Erkkila T."/>
            <person name="Gu W."/>
            <person name="Munk A.C.C."/>
            <person name="Teshima H."/>
            <person name="Xu Y."/>
            <person name="Chain P."/>
            <person name="Chen A."/>
            <person name="Krypides N."/>
            <person name="Mavromatis K."/>
            <person name="Markowitz V."/>
            <person name="Szeto E."/>
            <person name="Ivanova N."/>
            <person name="Mikhailova N."/>
            <person name="Ovchinnikova G."/>
            <person name="Pagani I."/>
            <person name="Pati A."/>
            <person name="Goodwin L."/>
            <person name="Peters L."/>
            <person name="Pitluck S."/>
            <person name="Woyke T."/>
            <person name="Kerfeld C."/>
        </authorList>
    </citation>
    <scope>NUCLEOTIDE SEQUENCE [LARGE SCALE GENOMIC DNA]</scope>
    <source>
        <strain evidence="1 2">PCC 9333</strain>
    </source>
</reference>
<dbReference type="EMBL" id="CP003620">
    <property type="protein sequence ID" value="AFZ12042.1"/>
    <property type="molecule type" value="Genomic_DNA"/>
</dbReference>
<dbReference type="HOGENOM" id="CLU_2521966_0_0_3"/>
<dbReference type="OrthoDB" id="5197894at2"/>
<dbReference type="RefSeq" id="WP_015202164.1">
    <property type="nucleotide sequence ID" value="NC_019753.1"/>
</dbReference>
<evidence type="ECO:0000313" key="2">
    <source>
        <dbReference type="Proteomes" id="UP000010472"/>
    </source>
</evidence>
<evidence type="ECO:0000313" key="1">
    <source>
        <dbReference type="EMBL" id="AFZ12042.1"/>
    </source>
</evidence>
<dbReference type="Proteomes" id="UP000010472">
    <property type="component" value="Chromosome"/>
</dbReference>
<sequence>MKIDIQIERLILSGVDVSQSQRVKLQGAIEAELARLVKVFGLPVHLQGGGRIPKLPADLSLTNTSNPVQLGQEIAQAIYGGMKL</sequence>
<dbReference type="AlphaFoldDB" id="K9VX26"/>
<gene>
    <name evidence="1" type="ORF">Cri9333_1134</name>
</gene>
<keyword evidence="2" id="KW-1185">Reference proteome</keyword>
<dbReference type="KEGG" id="cep:Cri9333_1134"/>